<evidence type="ECO:0000313" key="4">
    <source>
        <dbReference type="Proteomes" id="UP000076871"/>
    </source>
</evidence>
<accession>A0A165CEE4</accession>
<protein>
    <submittedName>
        <fullName evidence="3">Uncharacterized protein</fullName>
    </submittedName>
</protein>
<dbReference type="RefSeq" id="XP_040760403.1">
    <property type="nucleotide sequence ID" value="XM_040909742.1"/>
</dbReference>
<reference evidence="3 4" key="1">
    <citation type="journal article" date="2016" name="Mol. Biol. Evol.">
        <title>Comparative Genomics of Early-Diverging Mushroom-Forming Fungi Provides Insights into the Origins of Lignocellulose Decay Capabilities.</title>
        <authorList>
            <person name="Nagy L.G."/>
            <person name="Riley R."/>
            <person name="Tritt A."/>
            <person name="Adam C."/>
            <person name="Daum C."/>
            <person name="Floudas D."/>
            <person name="Sun H."/>
            <person name="Yadav J.S."/>
            <person name="Pangilinan J."/>
            <person name="Larsson K.H."/>
            <person name="Matsuura K."/>
            <person name="Barry K."/>
            <person name="Labutti K."/>
            <person name="Kuo R."/>
            <person name="Ohm R.A."/>
            <person name="Bhattacharya S.S."/>
            <person name="Shirouzu T."/>
            <person name="Yoshinaga Y."/>
            <person name="Martin F.M."/>
            <person name="Grigoriev I.V."/>
            <person name="Hibbett D.S."/>
        </authorList>
    </citation>
    <scope>NUCLEOTIDE SEQUENCE [LARGE SCALE GENOMIC DNA]</scope>
    <source>
        <strain evidence="3 4">93-53</strain>
    </source>
</reference>
<sequence>MPQAAFDPTEVDTTIDAQSDNLKYLAVVNPVDKAHFKSLVDATAAANGCALIASMDAECRKTKHRPAAPHKHPIPAPSTSESRSIHDGGLTALNAKFEKLAAEQAITNAELRQTNKTNAELRQTNTELRQRNAELCQTNAELRQTNAEFRQTIADLHVEVTAHDKTIKLLANRAIFDEARQLIAERYGFQLAELQPRQYHTDIDVWRSNIVDTIHACLSDTDKAVLDKNTLDVLFDSGSGSVRRQGNHAAHSATRRNMGVAVLSSALTQGQREALRNLHMFVVGEEPAL</sequence>
<keyword evidence="1" id="KW-0175">Coiled coil</keyword>
<proteinExistence type="predicted"/>
<feature type="compositionally biased region" description="Basic residues" evidence="2">
    <location>
        <begin position="62"/>
        <end position="73"/>
    </location>
</feature>
<dbReference type="Gene3D" id="1.20.5.170">
    <property type="match status" value="1"/>
</dbReference>
<organism evidence="3 4">
    <name type="scientific">Laetiporus sulphureus 93-53</name>
    <dbReference type="NCBI Taxonomy" id="1314785"/>
    <lineage>
        <taxon>Eukaryota</taxon>
        <taxon>Fungi</taxon>
        <taxon>Dikarya</taxon>
        <taxon>Basidiomycota</taxon>
        <taxon>Agaricomycotina</taxon>
        <taxon>Agaricomycetes</taxon>
        <taxon>Polyporales</taxon>
        <taxon>Laetiporus</taxon>
    </lineage>
</organism>
<dbReference type="OrthoDB" id="3056374at2759"/>
<dbReference type="GeneID" id="63826771"/>
<evidence type="ECO:0000256" key="1">
    <source>
        <dbReference type="SAM" id="Coils"/>
    </source>
</evidence>
<dbReference type="AlphaFoldDB" id="A0A165CEE4"/>
<gene>
    <name evidence="3" type="ORF">LAESUDRAFT_729907</name>
</gene>
<dbReference type="Proteomes" id="UP000076871">
    <property type="component" value="Unassembled WGS sequence"/>
</dbReference>
<name>A0A165CEE4_9APHY</name>
<feature type="coiled-coil region" evidence="1">
    <location>
        <begin position="111"/>
        <end position="159"/>
    </location>
</feature>
<dbReference type="EMBL" id="KV427650">
    <property type="protein sequence ID" value="KZT02663.1"/>
    <property type="molecule type" value="Genomic_DNA"/>
</dbReference>
<dbReference type="InParanoid" id="A0A165CEE4"/>
<feature type="region of interest" description="Disordered" evidence="2">
    <location>
        <begin position="62"/>
        <end position="86"/>
    </location>
</feature>
<evidence type="ECO:0000256" key="2">
    <source>
        <dbReference type="SAM" id="MobiDB-lite"/>
    </source>
</evidence>
<evidence type="ECO:0000313" key="3">
    <source>
        <dbReference type="EMBL" id="KZT02663.1"/>
    </source>
</evidence>
<keyword evidence="4" id="KW-1185">Reference proteome</keyword>